<evidence type="ECO:0000259" key="1">
    <source>
        <dbReference type="Pfam" id="PF14129"/>
    </source>
</evidence>
<name>A0ABU5QRL1_9BACT</name>
<feature type="domain" description="DUF4296" evidence="1">
    <location>
        <begin position="21"/>
        <end position="107"/>
    </location>
</feature>
<dbReference type="PROSITE" id="PS51257">
    <property type="entry name" value="PROKAR_LIPOPROTEIN"/>
    <property type="match status" value="1"/>
</dbReference>
<sequence>MRLIILLIATLLIACGSEDKPANLIEQDKMAKILADIHEAEASVNNMHLGSQDSSLLVYQRLRWKVMKKHQTDTATFNVSLKYYILNPKVFKNIYEEVKIELEDRRKAVNSPKLTPVDTLKKAPVNHPVKQI</sequence>
<accession>A0ABU5QRL1</accession>
<keyword evidence="3" id="KW-1185">Reference proteome</keyword>
<evidence type="ECO:0000313" key="2">
    <source>
        <dbReference type="EMBL" id="MEA5259721.1"/>
    </source>
</evidence>
<reference evidence="2 3" key="1">
    <citation type="submission" date="2023-12" db="EMBL/GenBank/DDBJ databases">
        <title>Novel species of the genus Arcicella isolated from rivers.</title>
        <authorList>
            <person name="Lu H."/>
        </authorList>
    </citation>
    <scope>NUCLEOTIDE SEQUENCE [LARGE SCALE GENOMIC DNA]</scope>
    <source>
        <strain evidence="2 3">LMG 21963</strain>
    </source>
</reference>
<dbReference type="Pfam" id="PF14129">
    <property type="entry name" value="DUF4296"/>
    <property type="match status" value="1"/>
</dbReference>
<dbReference type="RefSeq" id="WP_323251590.1">
    <property type="nucleotide sequence ID" value="NZ_JAYFUL010000036.1"/>
</dbReference>
<dbReference type="Proteomes" id="UP001304671">
    <property type="component" value="Unassembled WGS sequence"/>
</dbReference>
<dbReference type="InterPro" id="IPR025381">
    <property type="entry name" value="DUF4296"/>
</dbReference>
<organism evidence="2 3">
    <name type="scientific">Arcicella aquatica</name>
    <dbReference type="NCBI Taxonomy" id="217141"/>
    <lineage>
        <taxon>Bacteria</taxon>
        <taxon>Pseudomonadati</taxon>
        <taxon>Bacteroidota</taxon>
        <taxon>Cytophagia</taxon>
        <taxon>Cytophagales</taxon>
        <taxon>Flectobacillaceae</taxon>
        <taxon>Arcicella</taxon>
    </lineage>
</organism>
<proteinExistence type="predicted"/>
<comment type="caution">
    <text evidence="2">The sequence shown here is derived from an EMBL/GenBank/DDBJ whole genome shotgun (WGS) entry which is preliminary data.</text>
</comment>
<gene>
    <name evidence="2" type="ORF">VB264_18135</name>
</gene>
<dbReference type="EMBL" id="JAYFUL010000036">
    <property type="protein sequence ID" value="MEA5259721.1"/>
    <property type="molecule type" value="Genomic_DNA"/>
</dbReference>
<evidence type="ECO:0000313" key="3">
    <source>
        <dbReference type="Proteomes" id="UP001304671"/>
    </source>
</evidence>
<protein>
    <submittedName>
        <fullName evidence="2">DUF4296 domain-containing protein</fullName>
    </submittedName>
</protein>